<reference evidence="2 3" key="1">
    <citation type="journal article" date="2015" name="Genome Announc.">
        <title>Expanding the biotechnology potential of lactobacilli through comparative genomics of 213 strains and associated genera.</title>
        <authorList>
            <person name="Sun Z."/>
            <person name="Harris H.M."/>
            <person name="McCann A."/>
            <person name="Guo C."/>
            <person name="Argimon S."/>
            <person name="Zhang W."/>
            <person name="Yang X."/>
            <person name="Jeffery I.B."/>
            <person name="Cooney J.C."/>
            <person name="Kagawa T.F."/>
            <person name="Liu W."/>
            <person name="Song Y."/>
            <person name="Salvetti E."/>
            <person name="Wrobel A."/>
            <person name="Rasinkangas P."/>
            <person name="Parkhill J."/>
            <person name="Rea M.C."/>
            <person name="O'Sullivan O."/>
            <person name="Ritari J."/>
            <person name="Douillard F.P."/>
            <person name="Paul Ross R."/>
            <person name="Yang R."/>
            <person name="Briner A.E."/>
            <person name="Felis G.E."/>
            <person name="de Vos W.M."/>
            <person name="Barrangou R."/>
            <person name="Klaenhammer T.R."/>
            <person name="Caufield P.W."/>
            <person name="Cui Y."/>
            <person name="Zhang H."/>
            <person name="O'Toole P.W."/>
        </authorList>
    </citation>
    <scope>NUCLEOTIDE SEQUENCE [LARGE SCALE GENOMIC DNA]</scope>
    <source>
        <strain evidence="2 3">DSM 20505</strain>
    </source>
</reference>
<dbReference type="Proteomes" id="UP000051679">
    <property type="component" value="Unassembled WGS sequence"/>
</dbReference>
<sequence>MTVLRPKYPIVAGIIFVLVYWFGPDYGQRTANKLLDNMWLQADKLGLSAADLGKVTKYQGSIDLESTRPEHRTYYLPLREIKRINKLLNQIAEHSA</sequence>
<dbReference type="AlphaFoldDB" id="A0A0R1ZH34"/>
<comment type="caution">
    <text evidence="2">The sequence shown here is derived from an EMBL/GenBank/DDBJ whole genome shotgun (WGS) entry which is preliminary data.</text>
</comment>
<keyword evidence="1" id="KW-0812">Transmembrane</keyword>
<evidence type="ECO:0000313" key="3">
    <source>
        <dbReference type="Proteomes" id="UP000051679"/>
    </source>
</evidence>
<dbReference type="EMBL" id="AYYO01000056">
    <property type="protein sequence ID" value="KRM54199.1"/>
    <property type="molecule type" value="Genomic_DNA"/>
</dbReference>
<keyword evidence="1" id="KW-1133">Transmembrane helix</keyword>
<name>A0A0R1ZH34_9LACO</name>
<keyword evidence="1" id="KW-0472">Membrane</keyword>
<organism evidence="2 3">
    <name type="scientific">Lacticaseibacillus sharpeae JCM 1186 = DSM 20505</name>
    <dbReference type="NCBI Taxonomy" id="1291052"/>
    <lineage>
        <taxon>Bacteria</taxon>
        <taxon>Bacillati</taxon>
        <taxon>Bacillota</taxon>
        <taxon>Bacilli</taxon>
        <taxon>Lactobacillales</taxon>
        <taxon>Lactobacillaceae</taxon>
        <taxon>Lacticaseibacillus</taxon>
    </lineage>
</organism>
<protein>
    <submittedName>
        <fullName evidence="2">Uncharacterized protein</fullName>
    </submittedName>
</protein>
<accession>A0A0R1ZH34</accession>
<evidence type="ECO:0000313" key="2">
    <source>
        <dbReference type="EMBL" id="KRM54199.1"/>
    </source>
</evidence>
<gene>
    <name evidence="2" type="ORF">FC18_GL000417</name>
</gene>
<dbReference type="PATRIC" id="fig|1291052.5.peg.427"/>
<keyword evidence="3" id="KW-1185">Reference proteome</keyword>
<feature type="transmembrane region" description="Helical" evidence="1">
    <location>
        <begin position="6"/>
        <end position="23"/>
    </location>
</feature>
<evidence type="ECO:0000256" key="1">
    <source>
        <dbReference type="SAM" id="Phobius"/>
    </source>
</evidence>
<proteinExistence type="predicted"/>